<evidence type="ECO:0000313" key="3">
    <source>
        <dbReference type="Proteomes" id="UP000289200"/>
    </source>
</evidence>
<sequence>MLAEFDRIQDEHGPDKLRDLRKTLAMLLRQQFIFAGDRGTALAYNTAMDNRFRAAIDGFFDCCGYTVHREPEEQWVGIVPNDTEIPLPKMRLEETIVMLVLAAHWQDEVNVGAVEDRAVVRTSLNMLHHRYQDMTQAGGRSIIPPAKLHEILREAAQRGLVSIGEYDPDESDYEVEIRPMIKLISGDDALKKLESYASYEEARRPPEPEPNPQDNDDQDVDPAEAGGHQP</sequence>
<accession>A0A3S4BY28</accession>
<dbReference type="EMBL" id="UWOC01000167">
    <property type="protein sequence ID" value="VCU10333.1"/>
    <property type="molecule type" value="Genomic_DNA"/>
</dbReference>
<dbReference type="RefSeq" id="WP_129610396.1">
    <property type="nucleotide sequence ID" value="NZ_UWOC01000167.1"/>
</dbReference>
<dbReference type="Pfam" id="PF13835">
    <property type="entry name" value="DUF4194"/>
    <property type="match status" value="1"/>
</dbReference>
<protein>
    <recommendedName>
        <fullName evidence="4">DUF4194 domain-containing protein</fullName>
    </recommendedName>
</protein>
<dbReference type="Proteomes" id="UP000289200">
    <property type="component" value="Unassembled WGS sequence"/>
</dbReference>
<organism evidence="2 3">
    <name type="scientific">Rhodoplanes serenus</name>
    <dbReference type="NCBI Taxonomy" id="200615"/>
    <lineage>
        <taxon>Bacteria</taxon>
        <taxon>Pseudomonadati</taxon>
        <taxon>Pseudomonadota</taxon>
        <taxon>Alphaproteobacteria</taxon>
        <taxon>Hyphomicrobiales</taxon>
        <taxon>Nitrobacteraceae</taxon>
        <taxon>Rhodoplanes</taxon>
    </lineage>
</organism>
<gene>
    <name evidence="2" type="ORF">RHODGE_RHODGE_03522</name>
</gene>
<comment type="caution">
    <text evidence="2">The sequence shown here is derived from an EMBL/GenBank/DDBJ whole genome shotgun (WGS) entry which is preliminary data.</text>
</comment>
<keyword evidence="3" id="KW-1185">Reference proteome</keyword>
<dbReference type="InterPro" id="IPR025449">
    <property type="entry name" value="JetB"/>
</dbReference>
<proteinExistence type="predicted"/>
<dbReference type="AlphaFoldDB" id="A0A3S4BY28"/>
<name>A0A3S4BY28_9BRAD</name>
<evidence type="ECO:0000256" key="1">
    <source>
        <dbReference type="SAM" id="MobiDB-lite"/>
    </source>
</evidence>
<dbReference type="OrthoDB" id="8217812at2"/>
<reference evidence="3" key="1">
    <citation type="submission" date="2018-10" db="EMBL/GenBank/DDBJ databases">
        <authorList>
            <person name="Peiro R."/>
            <person name="Begona"/>
            <person name="Cbmso G."/>
            <person name="Lopez M."/>
            <person name="Gonzalez S."/>
            <person name="Sacristan E."/>
            <person name="Castillo E."/>
        </authorList>
    </citation>
    <scope>NUCLEOTIDE SEQUENCE [LARGE SCALE GENOMIC DNA]</scope>
</reference>
<evidence type="ECO:0000313" key="2">
    <source>
        <dbReference type="EMBL" id="VCU10333.1"/>
    </source>
</evidence>
<feature type="compositionally biased region" description="Basic and acidic residues" evidence="1">
    <location>
        <begin position="195"/>
        <end position="207"/>
    </location>
</feature>
<evidence type="ECO:0008006" key="4">
    <source>
        <dbReference type="Google" id="ProtNLM"/>
    </source>
</evidence>
<feature type="region of interest" description="Disordered" evidence="1">
    <location>
        <begin position="195"/>
        <end position="230"/>
    </location>
</feature>